<dbReference type="Pfam" id="PF15320">
    <property type="entry name" value="RAM"/>
    <property type="match status" value="1"/>
</dbReference>
<sequence length="134" mass="15041">MSSPEKSPGATNEEKVISSTSDEKVDEKPQIDYESLFLSRYTSADPDYAKTEQGFDPPICQYQWPINRGGGGGGGGGFQGNRGGNRGNWRGGNNQWRGNQGNRGNWRGNQGNRDDQGGWRKRRLDDENRFERRN</sequence>
<dbReference type="GO" id="GO:0106005">
    <property type="term" value="P:RNA 5'-cap (guanine-N7)-methylation"/>
    <property type="evidence" value="ECO:0007669"/>
    <property type="project" value="InterPro"/>
</dbReference>
<feature type="region of interest" description="Disordered" evidence="1">
    <location>
        <begin position="1"/>
        <end position="30"/>
    </location>
</feature>
<organism evidence="2 3">
    <name type="scientific">Mesorhabditis belari</name>
    <dbReference type="NCBI Taxonomy" id="2138241"/>
    <lineage>
        <taxon>Eukaryota</taxon>
        <taxon>Metazoa</taxon>
        <taxon>Ecdysozoa</taxon>
        <taxon>Nematoda</taxon>
        <taxon>Chromadorea</taxon>
        <taxon>Rhabditida</taxon>
        <taxon>Rhabditina</taxon>
        <taxon>Rhabditomorpha</taxon>
        <taxon>Rhabditoidea</taxon>
        <taxon>Rhabditidae</taxon>
        <taxon>Mesorhabditinae</taxon>
        <taxon>Mesorhabditis</taxon>
    </lineage>
</organism>
<dbReference type="GO" id="GO:0031533">
    <property type="term" value="C:mRNA capping enzyme complex"/>
    <property type="evidence" value="ECO:0007669"/>
    <property type="project" value="InterPro"/>
</dbReference>
<dbReference type="GO" id="GO:0003723">
    <property type="term" value="F:RNA binding"/>
    <property type="evidence" value="ECO:0007669"/>
    <property type="project" value="InterPro"/>
</dbReference>
<feature type="compositionally biased region" description="Low complexity" evidence="1">
    <location>
        <begin position="91"/>
        <end position="111"/>
    </location>
</feature>
<feature type="compositionally biased region" description="Gly residues" evidence="1">
    <location>
        <begin position="68"/>
        <end position="90"/>
    </location>
</feature>
<evidence type="ECO:0000256" key="1">
    <source>
        <dbReference type="SAM" id="MobiDB-lite"/>
    </source>
</evidence>
<proteinExistence type="predicted"/>
<accession>A0AAF3FLH2</accession>
<name>A0AAF3FLH2_9BILA</name>
<protein>
    <submittedName>
        <fullName evidence="3">Uncharacterized protein</fullName>
    </submittedName>
</protein>
<dbReference type="InterPro" id="IPR028271">
    <property type="entry name" value="RAMAC"/>
</dbReference>
<feature type="region of interest" description="Disordered" evidence="1">
    <location>
        <begin position="47"/>
        <end position="134"/>
    </location>
</feature>
<keyword evidence="2" id="KW-1185">Reference proteome</keyword>
<dbReference type="Proteomes" id="UP000887575">
    <property type="component" value="Unassembled WGS sequence"/>
</dbReference>
<reference evidence="3" key="1">
    <citation type="submission" date="2024-02" db="UniProtKB">
        <authorList>
            <consortium name="WormBaseParasite"/>
        </authorList>
    </citation>
    <scope>IDENTIFICATION</scope>
</reference>
<dbReference type="AlphaFoldDB" id="A0AAF3FLH2"/>
<evidence type="ECO:0000313" key="2">
    <source>
        <dbReference type="Proteomes" id="UP000887575"/>
    </source>
</evidence>
<feature type="compositionally biased region" description="Basic and acidic residues" evidence="1">
    <location>
        <begin position="12"/>
        <end position="30"/>
    </location>
</feature>
<dbReference type="WBParaSite" id="MBELARI_LOCUS7993">
    <property type="protein sequence ID" value="MBELARI_LOCUS7993"/>
    <property type="gene ID" value="MBELARI_LOCUS7993"/>
</dbReference>
<evidence type="ECO:0000313" key="3">
    <source>
        <dbReference type="WBParaSite" id="MBELARI_LOCUS7993"/>
    </source>
</evidence>
<feature type="compositionally biased region" description="Basic and acidic residues" evidence="1">
    <location>
        <begin position="112"/>
        <end position="134"/>
    </location>
</feature>